<protein>
    <submittedName>
        <fullName evidence="6">Substrate-binding domain-containing protein</fullName>
    </submittedName>
</protein>
<reference evidence="6" key="1">
    <citation type="journal article" date="2021" name="PeerJ">
        <title>Extensive microbial diversity within the chicken gut microbiome revealed by metagenomics and culture.</title>
        <authorList>
            <person name="Gilroy R."/>
            <person name="Ravi A."/>
            <person name="Getino M."/>
            <person name="Pursley I."/>
            <person name="Horton D.L."/>
            <person name="Alikhan N.F."/>
            <person name="Baker D."/>
            <person name="Gharbi K."/>
            <person name="Hall N."/>
            <person name="Watson M."/>
            <person name="Adriaenssens E.M."/>
            <person name="Foster-Nyarko E."/>
            <person name="Jarju S."/>
            <person name="Secka A."/>
            <person name="Antonio M."/>
            <person name="Oren A."/>
            <person name="Chaudhuri R.R."/>
            <person name="La Ragione R."/>
            <person name="Hildebrand F."/>
            <person name="Pallen M.J."/>
        </authorList>
    </citation>
    <scope>NUCLEOTIDE SEQUENCE</scope>
    <source>
        <strain evidence="6">USASDec5-558</strain>
    </source>
</reference>
<dbReference type="Gene3D" id="1.10.260.40">
    <property type="entry name" value="lambda repressor-like DNA-binding domains"/>
    <property type="match status" value="1"/>
</dbReference>
<organism evidence="6 7">
    <name type="scientific">Candidatus Anaerobiospirillum pullistercoris</name>
    <dbReference type="NCBI Taxonomy" id="2838452"/>
    <lineage>
        <taxon>Bacteria</taxon>
        <taxon>Pseudomonadati</taxon>
        <taxon>Pseudomonadota</taxon>
        <taxon>Gammaproteobacteria</taxon>
        <taxon>Aeromonadales</taxon>
        <taxon>Succinivibrionaceae</taxon>
        <taxon>Anaerobiospirillum</taxon>
    </lineage>
</organism>
<dbReference type="GO" id="GO:0003700">
    <property type="term" value="F:DNA-binding transcription factor activity"/>
    <property type="evidence" value="ECO:0007669"/>
    <property type="project" value="TreeGrafter"/>
</dbReference>
<dbReference type="InterPro" id="IPR001387">
    <property type="entry name" value="Cro/C1-type_HTH"/>
</dbReference>
<dbReference type="InterPro" id="IPR025997">
    <property type="entry name" value="SBP_2_dom"/>
</dbReference>
<dbReference type="PROSITE" id="PS50932">
    <property type="entry name" value="HTH_LACI_2"/>
    <property type="match status" value="1"/>
</dbReference>
<dbReference type="InterPro" id="IPR010982">
    <property type="entry name" value="Lambda_DNA-bd_dom_sf"/>
</dbReference>
<evidence type="ECO:0000256" key="1">
    <source>
        <dbReference type="ARBA" id="ARBA00023015"/>
    </source>
</evidence>
<dbReference type="PANTHER" id="PTHR30146:SF152">
    <property type="entry name" value="TRANSCRIPTIONAL REGULATORY PROTEIN"/>
    <property type="match status" value="1"/>
</dbReference>
<dbReference type="PANTHER" id="PTHR30146">
    <property type="entry name" value="LACI-RELATED TRANSCRIPTIONAL REPRESSOR"/>
    <property type="match status" value="1"/>
</dbReference>
<keyword evidence="3" id="KW-0804">Transcription</keyword>
<dbReference type="Pfam" id="PF13407">
    <property type="entry name" value="Peripla_BP_4"/>
    <property type="match status" value="1"/>
</dbReference>
<dbReference type="SMART" id="SM00354">
    <property type="entry name" value="HTH_LACI"/>
    <property type="match status" value="1"/>
</dbReference>
<dbReference type="GO" id="GO:0055085">
    <property type="term" value="P:transmembrane transport"/>
    <property type="evidence" value="ECO:0007669"/>
    <property type="project" value="UniProtKB-ARBA"/>
</dbReference>
<dbReference type="SUPFAM" id="SSF47413">
    <property type="entry name" value="lambda repressor-like DNA-binding domains"/>
    <property type="match status" value="1"/>
</dbReference>
<proteinExistence type="predicted"/>
<gene>
    <name evidence="6" type="ORF">H9850_05575</name>
</gene>
<feature type="domain" description="HTH lacI-type" evidence="4">
    <location>
        <begin position="3"/>
        <end position="57"/>
    </location>
</feature>
<accession>A0A9D1WDL5</accession>
<keyword evidence="2" id="KW-0238">DNA-binding</keyword>
<evidence type="ECO:0000259" key="5">
    <source>
        <dbReference type="PROSITE" id="PS50943"/>
    </source>
</evidence>
<dbReference type="GO" id="GO:0000976">
    <property type="term" value="F:transcription cis-regulatory region binding"/>
    <property type="evidence" value="ECO:0007669"/>
    <property type="project" value="TreeGrafter"/>
</dbReference>
<dbReference type="InterPro" id="IPR000843">
    <property type="entry name" value="HTH_LacI"/>
</dbReference>
<evidence type="ECO:0000259" key="4">
    <source>
        <dbReference type="PROSITE" id="PS50932"/>
    </source>
</evidence>
<evidence type="ECO:0000313" key="7">
    <source>
        <dbReference type="Proteomes" id="UP000886829"/>
    </source>
</evidence>
<dbReference type="PROSITE" id="PS50943">
    <property type="entry name" value="HTH_CROC1"/>
    <property type="match status" value="1"/>
</dbReference>
<dbReference type="EMBL" id="DXEV01000105">
    <property type="protein sequence ID" value="HIX56922.1"/>
    <property type="molecule type" value="Genomic_DNA"/>
</dbReference>
<dbReference type="Proteomes" id="UP000886829">
    <property type="component" value="Unassembled WGS sequence"/>
</dbReference>
<reference evidence="6" key="2">
    <citation type="submission" date="2021-04" db="EMBL/GenBank/DDBJ databases">
        <authorList>
            <person name="Gilroy R."/>
        </authorList>
    </citation>
    <scope>NUCLEOTIDE SEQUENCE</scope>
    <source>
        <strain evidence="6">USASDec5-558</strain>
    </source>
</reference>
<dbReference type="SUPFAM" id="SSF53822">
    <property type="entry name" value="Periplasmic binding protein-like I"/>
    <property type="match status" value="1"/>
</dbReference>
<evidence type="ECO:0000313" key="6">
    <source>
        <dbReference type="EMBL" id="HIX56922.1"/>
    </source>
</evidence>
<evidence type="ECO:0000256" key="2">
    <source>
        <dbReference type="ARBA" id="ARBA00023125"/>
    </source>
</evidence>
<dbReference type="AlphaFoldDB" id="A0A9D1WDL5"/>
<comment type="caution">
    <text evidence="6">The sequence shown here is derived from an EMBL/GenBank/DDBJ whole genome shotgun (WGS) entry which is preliminary data.</text>
</comment>
<keyword evidence="1" id="KW-0805">Transcription regulation</keyword>
<dbReference type="Pfam" id="PF00356">
    <property type="entry name" value="LacI"/>
    <property type="match status" value="1"/>
</dbReference>
<dbReference type="CDD" id="cd06307">
    <property type="entry name" value="PBP1_sugar_binding"/>
    <property type="match status" value="1"/>
</dbReference>
<dbReference type="InterPro" id="IPR028082">
    <property type="entry name" value="Peripla_BP_I"/>
</dbReference>
<evidence type="ECO:0000256" key="3">
    <source>
        <dbReference type="ARBA" id="ARBA00023163"/>
    </source>
</evidence>
<feature type="domain" description="HTH cro/C1-type" evidence="5">
    <location>
        <begin position="4"/>
        <end position="37"/>
    </location>
</feature>
<dbReference type="Gene3D" id="3.40.50.2300">
    <property type="match status" value="2"/>
</dbReference>
<dbReference type="CDD" id="cd01392">
    <property type="entry name" value="HTH_LacI"/>
    <property type="match status" value="1"/>
</dbReference>
<name>A0A9D1WDL5_9GAMM</name>
<sequence length="344" mass="38285">MTVTLKDLSKASGVSVGTVSRALNDKNEVSADTAKRIRQLAQELGYVPNRAGKALSAQKNLNTVGILLPSINGPFFDDIKQGIKEAESEFKDLGLEVILREVEGWDVDEHVRTIEELKEHGCKSLALCTVDHDKIRACIDDLDKENIPVILINNNVQNCKNVAFVGPDYHRSGEIAAALLYKSRSYEPLKILIVVGLKSHHGHAARVEGFTRELQRRHCDFEIVDVVEGMDNDIVTQQVTMDALKSHSEVNCIYMASGSGVSGLGAAIIAESLTKFFVIACDEIYTTRELVKSDIIDFVICQEPRTQGYQAIKLLHEYMSKPRLGKMEDYIVDNIIKLKNHFES</sequence>